<evidence type="ECO:0000256" key="1">
    <source>
        <dbReference type="ARBA" id="ARBA00008558"/>
    </source>
</evidence>
<protein>
    <recommendedName>
        <fullName evidence="5">Mannose-6-phosphate isomerase</fullName>
    </recommendedName>
</protein>
<dbReference type="STRING" id="28092.WM40_09215"/>
<evidence type="ECO:0000313" key="4">
    <source>
        <dbReference type="Proteomes" id="UP000033618"/>
    </source>
</evidence>
<evidence type="ECO:0008006" key="5">
    <source>
        <dbReference type="Google" id="ProtNLM"/>
    </source>
</evidence>
<dbReference type="RefSeq" id="WP_046152722.1">
    <property type="nucleotide sequence ID" value="NZ_CADFGU010000001.1"/>
</dbReference>
<dbReference type="PATRIC" id="fig|28092.6.peg.2170"/>
<name>A0A0F5K140_9BURK</name>
<keyword evidence="2" id="KW-0413">Isomerase</keyword>
<dbReference type="Gene3D" id="1.50.10.10">
    <property type="match status" value="1"/>
</dbReference>
<evidence type="ECO:0000256" key="2">
    <source>
        <dbReference type="ARBA" id="ARBA00023235"/>
    </source>
</evidence>
<dbReference type="GO" id="GO:0016853">
    <property type="term" value="F:isomerase activity"/>
    <property type="evidence" value="ECO:0007669"/>
    <property type="project" value="UniProtKB-KW"/>
</dbReference>
<dbReference type="InterPro" id="IPR008928">
    <property type="entry name" value="6-hairpin_glycosidase_sf"/>
</dbReference>
<dbReference type="EMBL" id="LAQU01000007">
    <property type="protein sequence ID" value="KKB63841.1"/>
    <property type="molecule type" value="Genomic_DNA"/>
</dbReference>
<accession>A0A0F5K140</accession>
<proteinExistence type="inferred from homology"/>
<keyword evidence="4" id="KW-1185">Reference proteome</keyword>
<dbReference type="Proteomes" id="UP000033618">
    <property type="component" value="Unassembled WGS sequence"/>
</dbReference>
<evidence type="ECO:0000313" key="3">
    <source>
        <dbReference type="EMBL" id="KKB63841.1"/>
    </source>
</evidence>
<comment type="caution">
    <text evidence="3">The sequence shown here is derived from an EMBL/GenBank/DDBJ whole genome shotgun (WGS) entry which is preliminary data.</text>
</comment>
<comment type="similarity">
    <text evidence="1">Belongs to the N-acylglucosamine 2-epimerase family.</text>
</comment>
<dbReference type="SUPFAM" id="SSF48208">
    <property type="entry name" value="Six-hairpin glycosidases"/>
    <property type="match status" value="1"/>
</dbReference>
<dbReference type="GO" id="GO:0005975">
    <property type="term" value="P:carbohydrate metabolic process"/>
    <property type="evidence" value="ECO:0007669"/>
    <property type="project" value="InterPro"/>
</dbReference>
<dbReference type="InterPro" id="IPR010819">
    <property type="entry name" value="AGE/CE"/>
</dbReference>
<dbReference type="OrthoDB" id="9806359at2"/>
<organism evidence="3 4">
    <name type="scientific">Robbsia andropogonis</name>
    <dbReference type="NCBI Taxonomy" id="28092"/>
    <lineage>
        <taxon>Bacteria</taxon>
        <taxon>Pseudomonadati</taxon>
        <taxon>Pseudomonadota</taxon>
        <taxon>Betaproteobacteria</taxon>
        <taxon>Burkholderiales</taxon>
        <taxon>Burkholderiaceae</taxon>
        <taxon>Robbsia</taxon>
    </lineage>
</organism>
<sequence length="373" mass="41603">MQYSSAPRTRAVILDGAGLRDHYAQVIVPMWRGRGYYAPIGLPLEAILPDPLKPPLAITRFRAMACARQLYVFSVAADAAHARGLFDALVNRFADRENSGFHYSVGPDATPLETEKDLYTHAFVIFACAAYYRLMGDNRALAVIGRTFDVVNTRFPTDPANGLPVSKCSRNFESILELARQNPLMHLTEAYLEAMASTKDARFDSALDLLLCQFVETFLDRKTDCVLELPLTDTDNWIEPGHQFEWCFLRDSSRHPGFTSSGLGIHLDQAYAFAQQHGVVPQSGGVVAALDRTGAVRDANQRIWAQTEYLRAMACHPDPAQRAQLPEQIARFAGRFLHDAGWHEMLSDDDQVIRAEMPSTTAYHLIGAYQVLP</sequence>
<dbReference type="PANTHER" id="PTHR15108">
    <property type="entry name" value="N-ACYLGLUCOSAMINE-2-EPIMERASE"/>
    <property type="match status" value="1"/>
</dbReference>
<dbReference type="Pfam" id="PF07221">
    <property type="entry name" value="GlcNAc_2-epim"/>
    <property type="match status" value="1"/>
</dbReference>
<reference evidence="3 4" key="1">
    <citation type="submission" date="2015-03" db="EMBL/GenBank/DDBJ databases">
        <title>Draft Genome Sequence of Burkholderia andropogonis type strain ICMP2807, isolated from Sorghum bicolor.</title>
        <authorList>
            <person name="Lopes-Santos L."/>
            <person name="Castro D.B."/>
            <person name="Ottoboni L.M."/>
            <person name="Park D."/>
            <person name="Weirc B.S."/>
            <person name="Destefano S.A."/>
        </authorList>
    </citation>
    <scope>NUCLEOTIDE SEQUENCE [LARGE SCALE GENOMIC DNA]</scope>
    <source>
        <strain evidence="3 4">ICMP2807</strain>
    </source>
</reference>
<dbReference type="InterPro" id="IPR012341">
    <property type="entry name" value="6hp_glycosidase-like_sf"/>
</dbReference>
<dbReference type="AlphaFoldDB" id="A0A0F5K140"/>
<gene>
    <name evidence="3" type="ORF">WM40_09215</name>
</gene>